<name>A0ABY8FU27_9SPHN</name>
<dbReference type="PROSITE" id="PS51257">
    <property type="entry name" value="PROKAR_LIPOPROTEIN"/>
    <property type="match status" value="1"/>
</dbReference>
<gene>
    <name evidence="9" type="ORF">P7228_13025</name>
</gene>
<evidence type="ECO:0000256" key="1">
    <source>
        <dbReference type="ARBA" id="ARBA00004167"/>
    </source>
</evidence>
<keyword evidence="4" id="KW-0802">TPR repeat</keyword>
<accession>A0ABY8FU27</accession>
<dbReference type="RefSeq" id="WP_278015665.1">
    <property type="nucleotide sequence ID" value="NZ_CP121106.1"/>
</dbReference>
<proteinExistence type="inferred from homology"/>
<evidence type="ECO:0000256" key="6">
    <source>
        <dbReference type="ARBA" id="ARBA00023136"/>
    </source>
</evidence>
<evidence type="ECO:0000256" key="3">
    <source>
        <dbReference type="ARBA" id="ARBA00022737"/>
    </source>
</evidence>
<dbReference type="PANTHER" id="PTHR46208">
    <property type="entry name" value="MITOCHONDRIAL IMPORT RECEPTOR SUBUNIT TOM70"/>
    <property type="match status" value="1"/>
</dbReference>
<keyword evidence="5" id="KW-1133">Transmembrane helix</keyword>
<evidence type="ECO:0000256" key="7">
    <source>
        <dbReference type="ARBA" id="ARBA00038030"/>
    </source>
</evidence>
<evidence type="ECO:0000256" key="2">
    <source>
        <dbReference type="ARBA" id="ARBA00022692"/>
    </source>
</evidence>
<comment type="subcellular location">
    <subcellularLocation>
        <location evidence="1">Membrane</location>
        <topology evidence="1">Single-pass membrane protein</topology>
    </subcellularLocation>
</comment>
<sequence length="591" mass="62960">MAGALRTLGLALACLLAACTENPEVVSPLEKARQELAAGNGLGAETVLLDALEGEAASRLDLAAYLGEADLLQGDLKGARQWLGPGEFAEASRAHGYHMLGRLELAEGNLAAAGAAFDRAYLVGGASSELWVDVGRLRYRGGEQLQAIEAADKALAHDRRNPAALNFKGQLVRDAHGFAAALPWFAAGLEMAPEDRALLAEQAASLGDAGAGKDMLRSIRHFARVAPDDRRSDNLQAVLAVRGGKYDVARTLLLRSGELQREAPSAMLLSAIIDLESGNFASAAQTLERLADLQPQNRLAQLLFARALSLGGSDKELIYRFEDLARRPSASPYLVLLVARSHEALGQRDKAAWYLDRASKARDGRLLALQAAALTMTDESTAQEGDAAFSTVRTLVVSGQAAEAVRRAENLVERHSGSADVLNLAGDAHLAAGNADRALERYAKAAQIRRDWSLAKRMAAAHKARGNREAAEQMVAAQLRGEPSNGEAAAMLAVMRATKSDWKRAALLIDHAFAHGAARDVNLLALRSEAAANLGNDAEARRYSAEAHSISPMNARATQIYASSLAHDASRPAAAKALEEKARKLQARARR</sequence>
<keyword evidence="6" id="KW-0472">Membrane</keyword>
<dbReference type="PANTHER" id="PTHR46208:SF1">
    <property type="entry name" value="MITOCHONDRIAL IMPORT RECEPTOR SUBUNIT TOM70"/>
    <property type="match status" value="1"/>
</dbReference>
<keyword evidence="3" id="KW-0677">Repeat</keyword>
<organism evidence="9 10">
    <name type="scientific">Altererythrobacter arenosus</name>
    <dbReference type="NCBI Taxonomy" id="3032592"/>
    <lineage>
        <taxon>Bacteria</taxon>
        <taxon>Pseudomonadati</taxon>
        <taxon>Pseudomonadota</taxon>
        <taxon>Alphaproteobacteria</taxon>
        <taxon>Sphingomonadales</taxon>
        <taxon>Erythrobacteraceae</taxon>
        <taxon>Altererythrobacter</taxon>
    </lineage>
</organism>
<dbReference type="Proteomes" id="UP001215827">
    <property type="component" value="Chromosome"/>
</dbReference>
<evidence type="ECO:0000256" key="8">
    <source>
        <dbReference type="SAM" id="MobiDB-lite"/>
    </source>
</evidence>
<comment type="similarity">
    <text evidence="7">Belongs to the Tom70 family.</text>
</comment>
<evidence type="ECO:0000313" key="10">
    <source>
        <dbReference type="Proteomes" id="UP001215827"/>
    </source>
</evidence>
<evidence type="ECO:0000256" key="4">
    <source>
        <dbReference type="ARBA" id="ARBA00022803"/>
    </source>
</evidence>
<keyword evidence="2" id="KW-0812">Transmembrane</keyword>
<feature type="region of interest" description="Disordered" evidence="8">
    <location>
        <begin position="572"/>
        <end position="591"/>
    </location>
</feature>
<protein>
    <recommendedName>
        <fullName evidence="11">Tetratricopeptide repeat protein</fullName>
    </recommendedName>
</protein>
<evidence type="ECO:0000313" key="9">
    <source>
        <dbReference type="EMBL" id="WFL76906.1"/>
    </source>
</evidence>
<dbReference type="InterPro" id="IPR019734">
    <property type="entry name" value="TPR_rpt"/>
</dbReference>
<evidence type="ECO:0000256" key="5">
    <source>
        <dbReference type="ARBA" id="ARBA00022989"/>
    </source>
</evidence>
<dbReference type="Pfam" id="PF13432">
    <property type="entry name" value="TPR_16"/>
    <property type="match status" value="2"/>
</dbReference>
<dbReference type="SMART" id="SM00028">
    <property type="entry name" value="TPR"/>
    <property type="match status" value="4"/>
</dbReference>
<dbReference type="Gene3D" id="1.25.40.10">
    <property type="entry name" value="Tetratricopeptide repeat domain"/>
    <property type="match status" value="3"/>
</dbReference>
<dbReference type="EMBL" id="CP121106">
    <property type="protein sequence ID" value="WFL76906.1"/>
    <property type="molecule type" value="Genomic_DNA"/>
</dbReference>
<evidence type="ECO:0008006" key="11">
    <source>
        <dbReference type="Google" id="ProtNLM"/>
    </source>
</evidence>
<dbReference type="InterPro" id="IPR011990">
    <property type="entry name" value="TPR-like_helical_dom_sf"/>
</dbReference>
<dbReference type="SUPFAM" id="SSF48452">
    <property type="entry name" value="TPR-like"/>
    <property type="match status" value="2"/>
</dbReference>
<reference evidence="9 10" key="1">
    <citation type="submission" date="2023-03" db="EMBL/GenBank/DDBJ databases">
        <title>Altererythrobacter sp. CAU 1644 isolated from sand.</title>
        <authorList>
            <person name="Kim W."/>
        </authorList>
    </citation>
    <scope>NUCLEOTIDE SEQUENCE [LARGE SCALE GENOMIC DNA]</scope>
    <source>
        <strain evidence="9 10">CAU 1644</strain>
    </source>
</reference>
<keyword evidence="10" id="KW-1185">Reference proteome</keyword>